<sequence length="213" mass="23418">MTVLTVNQTIDWMKETYRQLKDNYDQLTGLDQAVGDGDHGMNMVSGFQEVVNKMNETSYESASDVLKSAAMTLKGKVGGTSGSLYGTAFLKMSVALEGKPVTKQAFKEAIDQAVEGLQSYGHATFGEKTLVDVWIQVAAYLEEETEIDWQEITEVCQATIEDTREMIATKGKAASLKEQTLGHVDPGSMSSFYLFQSLADVLTEERVSSFHNS</sequence>
<comment type="catalytic activity">
    <reaction evidence="1">
        <text>dihydroxyacetone + phosphoenolpyruvate = dihydroxyacetone phosphate + pyruvate</text>
        <dbReference type="Rhea" id="RHEA:18381"/>
        <dbReference type="ChEBI" id="CHEBI:15361"/>
        <dbReference type="ChEBI" id="CHEBI:16016"/>
        <dbReference type="ChEBI" id="CHEBI:57642"/>
        <dbReference type="ChEBI" id="CHEBI:58702"/>
        <dbReference type="EC" id="2.7.1.121"/>
    </reaction>
</comment>
<comment type="function">
    <text evidence="8">ADP-binding subunit of the dihydroxyacetone kinase, which is responsible for the phosphoenolpyruvate (PEP)-dependent phosphorylation of dihydroxyacetone. DhaL-ADP is converted to DhaL-ATP via a phosphoryl group transfer from DhaM and transmits it to dihydroxyacetone binds to DhaK.</text>
</comment>
<dbReference type="PANTHER" id="PTHR28629:SF4">
    <property type="entry name" value="TRIOKINASE_FMN CYCLASE"/>
    <property type="match status" value="1"/>
</dbReference>
<dbReference type="Gene3D" id="1.25.40.340">
    <property type="match status" value="1"/>
</dbReference>
<evidence type="ECO:0000313" key="10">
    <source>
        <dbReference type="EMBL" id="ENH97866.1"/>
    </source>
</evidence>
<dbReference type="InterPro" id="IPR012737">
    <property type="entry name" value="DhaK_L_YcgS"/>
</dbReference>
<dbReference type="AlphaFoldDB" id="N4WXQ7"/>
<keyword evidence="5 10" id="KW-0418">Kinase</keyword>
<organism evidence="10 11">
    <name type="scientific">Gracilibacillus halophilus YIM-C55.5</name>
    <dbReference type="NCBI Taxonomy" id="1308866"/>
    <lineage>
        <taxon>Bacteria</taxon>
        <taxon>Bacillati</taxon>
        <taxon>Bacillota</taxon>
        <taxon>Bacilli</taxon>
        <taxon>Bacillales</taxon>
        <taxon>Bacillaceae</taxon>
        <taxon>Gracilibacillus</taxon>
    </lineage>
</organism>
<evidence type="ECO:0000259" key="9">
    <source>
        <dbReference type="PROSITE" id="PS51480"/>
    </source>
</evidence>
<dbReference type="GO" id="GO:0019563">
    <property type="term" value="P:glycerol catabolic process"/>
    <property type="evidence" value="ECO:0007669"/>
    <property type="project" value="TreeGrafter"/>
</dbReference>
<comment type="caution">
    <text evidence="10">The sequence shown here is derived from an EMBL/GenBank/DDBJ whole genome shotgun (WGS) entry which is preliminary data.</text>
</comment>
<accession>N4WXQ7</accession>
<dbReference type="PROSITE" id="PS51480">
    <property type="entry name" value="DHAL"/>
    <property type="match status" value="1"/>
</dbReference>
<keyword evidence="4" id="KW-0808">Transferase</keyword>
<dbReference type="PANTHER" id="PTHR28629">
    <property type="entry name" value="TRIOKINASE/FMN CYCLASE"/>
    <property type="match status" value="1"/>
</dbReference>
<feature type="domain" description="DhaL" evidence="9">
    <location>
        <begin position="7"/>
        <end position="200"/>
    </location>
</feature>
<dbReference type="EMBL" id="APML01000013">
    <property type="protein sequence ID" value="ENH97866.1"/>
    <property type="molecule type" value="Genomic_DNA"/>
</dbReference>
<dbReference type="InterPro" id="IPR050861">
    <property type="entry name" value="Dihydroxyacetone_Kinase"/>
</dbReference>
<evidence type="ECO:0000313" key="11">
    <source>
        <dbReference type="Proteomes" id="UP000012283"/>
    </source>
</evidence>
<dbReference type="InterPro" id="IPR036117">
    <property type="entry name" value="DhaL_dom_sf"/>
</dbReference>
<evidence type="ECO:0000256" key="7">
    <source>
        <dbReference type="ARBA" id="ARBA00046577"/>
    </source>
</evidence>
<protein>
    <recommendedName>
        <fullName evidence="3">phosphoenolpyruvate--glycerone phosphotransferase</fullName>
        <ecNumber evidence="3">2.7.1.121</ecNumber>
    </recommendedName>
</protein>
<evidence type="ECO:0000256" key="6">
    <source>
        <dbReference type="ARBA" id="ARBA00022798"/>
    </source>
</evidence>
<dbReference type="InterPro" id="IPR004007">
    <property type="entry name" value="DhaL_dom"/>
</dbReference>
<proteinExistence type="predicted"/>
<dbReference type="GO" id="GO:0004371">
    <property type="term" value="F:glycerone kinase activity"/>
    <property type="evidence" value="ECO:0007669"/>
    <property type="project" value="InterPro"/>
</dbReference>
<evidence type="ECO:0000256" key="8">
    <source>
        <dbReference type="ARBA" id="ARBA00055771"/>
    </source>
</evidence>
<reference evidence="10 11" key="1">
    <citation type="submission" date="2013-03" db="EMBL/GenBank/DDBJ databases">
        <title>Draft genome sequence of Gracibacillus halophilus YIM-C55.5, a moderately halophilic and thermophilic organism from the Xiaochaidamu salt lake.</title>
        <authorList>
            <person name="Sugumar T."/>
            <person name="Polireddy D.R."/>
            <person name="Antony A."/>
            <person name="Madhava Y.R."/>
            <person name="Sivakumar N."/>
        </authorList>
    </citation>
    <scope>NUCLEOTIDE SEQUENCE [LARGE SCALE GENOMIC DNA]</scope>
    <source>
        <strain evidence="10 11">YIM-C55.5</strain>
    </source>
</reference>
<dbReference type="eggNOG" id="COG1461">
    <property type="taxonomic scope" value="Bacteria"/>
</dbReference>
<dbReference type="OrthoDB" id="9800291at2"/>
<dbReference type="RefSeq" id="WP_003464554.1">
    <property type="nucleotide sequence ID" value="NZ_APML01000013.1"/>
</dbReference>
<dbReference type="GO" id="GO:0047324">
    <property type="term" value="F:phosphoenolpyruvate-glycerone phosphotransferase activity"/>
    <property type="evidence" value="ECO:0007669"/>
    <property type="project" value="UniProtKB-EC"/>
</dbReference>
<name>N4WXQ7_9BACI</name>
<dbReference type="SUPFAM" id="SSF101473">
    <property type="entry name" value="DhaL-like"/>
    <property type="match status" value="1"/>
</dbReference>
<comment type="subunit">
    <text evidence="7">Homodimer. The dihydroxyacetone kinase complex is composed of a homodimer of DhaM, a homodimer of DhaK and the subunit DhaL.</text>
</comment>
<dbReference type="SMART" id="SM01120">
    <property type="entry name" value="Dak2"/>
    <property type="match status" value="1"/>
</dbReference>
<dbReference type="PATRIC" id="fig|1308866.3.peg.683"/>
<evidence type="ECO:0000256" key="3">
    <source>
        <dbReference type="ARBA" id="ARBA00012095"/>
    </source>
</evidence>
<comment type="pathway">
    <text evidence="2">Polyol metabolism; glycerol degradation.</text>
</comment>
<dbReference type="GO" id="GO:0005829">
    <property type="term" value="C:cytosol"/>
    <property type="evidence" value="ECO:0007669"/>
    <property type="project" value="TreeGrafter"/>
</dbReference>
<gene>
    <name evidence="10" type="ORF">J416_03361</name>
</gene>
<evidence type="ECO:0000256" key="5">
    <source>
        <dbReference type="ARBA" id="ARBA00022777"/>
    </source>
</evidence>
<evidence type="ECO:0000256" key="4">
    <source>
        <dbReference type="ARBA" id="ARBA00022679"/>
    </source>
</evidence>
<evidence type="ECO:0000256" key="2">
    <source>
        <dbReference type="ARBA" id="ARBA00004745"/>
    </source>
</evidence>
<keyword evidence="6" id="KW-0319">Glycerol metabolism</keyword>
<dbReference type="Proteomes" id="UP000012283">
    <property type="component" value="Unassembled WGS sequence"/>
</dbReference>
<dbReference type="EC" id="2.7.1.121" evidence="3"/>
<dbReference type="NCBIfam" id="TIGR02365">
    <property type="entry name" value="dha_L_ycgS"/>
    <property type="match status" value="1"/>
</dbReference>
<evidence type="ECO:0000256" key="1">
    <source>
        <dbReference type="ARBA" id="ARBA00001113"/>
    </source>
</evidence>
<dbReference type="Pfam" id="PF02734">
    <property type="entry name" value="Dak2"/>
    <property type="match status" value="1"/>
</dbReference>
<dbReference type="STRING" id="1308866.J416_03361"/>
<dbReference type="FunFam" id="1.25.40.340:FF:000002">
    <property type="entry name" value="Dihydroxyacetone kinase, L subunit"/>
    <property type="match status" value="1"/>
</dbReference>
<keyword evidence="11" id="KW-1185">Reference proteome</keyword>